<evidence type="ECO:0000256" key="6">
    <source>
        <dbReference type="ARBA" id="ARBA00022989"/>
    </source>
</evidence>
<organism evidence="11 12">
    <name type="scientific">Metschnikowia bicuspidata</name>
    <dbReference type="NCBI Taxonomy" id="27322"/>
    <lineage>
        <taxon>Eukaryota</taxon>
        <taxon>Fungi</taxon>
        <taxon>Dikarya</taxon>
        <taxon>Ascomycota</taxon>
        <taxon>Saccharomycotina</taxon>
        <taxon>Pichiomycetes</taxon>
        <taxon>Metschnikowiaceae</taxon>
        <taxon>Metschnikowia</taxon>
    </lineage>
</organism>
<keyword evidence="7 9" id="KW-0496">Mitochondrion</keyword>
<dbReference type="AlphaFoldDB" id="A0A4P9ZF96"/>
<comment type="subcellular location">
    <subcellularLocation>
        <location evidence="1 9">Mitochondrion inner membrane</location>
    </subcellularLocation>
</comment>
<dbReference type="EMBL" id="ML004438">
    <property type="protein sequence ID" value="RKP31716.1"/>
    <property type="molecule type" value="Genomic_DNA"/>
</dbReference>
<evidence type="ECO:0000256" key="9">
    <source>
        <dbReference type="PIRNR" id="PIRNR007871"/>
    </source>
</evidence>
<keyword evidence="12" id="KW-1185">Reference proteome</keyword>
<evidence type="ECO:0000256" key="7">
    <source>
        <dbReference type="ARBA" id="ARBA00023128"/>
    </source>
</evidence>
<feature type="region of interest" description="Disordered" evidence="10">
    <location>
        <begin position="1"/>
        <end position="47"/>
    </location>
</feature>
<evidence type="ECO:0000313" key="12">
    <source>
        <dbReference type="Proteomes" id="UP000268321"/>
    </source>
</evidence>
<dbReference type="GO" id="GO:0033617">
    <property type="term" value="P:mitochondrial respiratory chain complex IV assembly"/>
    <property type="evidence" value="ECO:0007669"/>
    <property type="project" value="InterPro"/>
</dbReference>
<evidence type="ECO:0000313" key="11">
    <source>
        <dbReference type="EMBL" id="RKP31716.1"/>
    </source>
</evidence>
<evidence type="ECO:0000256" key="3">
    <source>
        <dbReference type="ARBA" id="ARBA00017689"/>
    </source>
</evidence>
<reference evidence="12" key="1">
    <citation type="journal article" date="2018" name="Nat. Microbiol.">
        <title>Leveraging single-cell genomics to expand the fungal tree of life.</title>
        <authorList>
            <person name="Ahrendt S.R."/>
            <person name="Quandt C.A."/>
            <person name="Ciobanu D."/>
            <person name="Clum A."/>
            <person name="Salamov A."/>
            <person name="Andreopoulos B."/>
            <person name="Cheng J.F."/>
            <person name="Woyke T."/>
            <person name="Pelin A."/>
            <person name="Henrissat B."/>
            <person name="Reynolds N.K."/>
            <person name="Benny G.L."/>
            <person name="Smith M.E."/>
            <person name="James T.Y."/>
            <person name="Grigoriev I.V."/>
        </authorList>
    </citation>
    <scope>NUCLEOTIDE SEQUENCE [LARGE SCALE GENOMIC DNA]</scope>
    <source>
        <strain evidence="12">Baker2002</strain>
    </source>
</reference>
<dbReference type="PANTHER" id="PTHR31586:SF1">
    <property type="entry name" value="CYTOCHROME C OXIDASE ASSEMBLY PROTEIN COX20, MITOCHONDRIAL"/>
    <property type="match status" value="1"/>
</dbReference>
<proteinExistence type="inferred from homology"/>
<evidence type="ECO:0000256" key="1">
    <source>
        <dbReference type="ARBA" id="ARBA00004273"/>
    </source>
</evidence>
<keyword evidence="5 9" id="KW-0999">Mitochondrion inner membrane</keyword>
<gene>
    <name evidence="11" type="ORF">METBISCDRAFT_22161</name>
</gene>
<comment type="similarity">
    <text evidence="2 9">Belongs to the COX20 family.</text>
</comment>
<sequence>MGWFSSVPARSSTAREVTPEEAQGRTQLLEDLEPKFEDASPQSRRQPTVREAFQQLQWSDLTLERYFGMPCFREAMLTGFQAMGVLGVVTLLIHKSPSRSAKWGFGGFFLGSVVGWEQCRSLRRRSFATVEKARQANQEKIRERLKEEGKL</sequence>
<accession>A0A4P9ZF96</accession>
<dbReference type="Proteomes" id="UP000268321">
    <property type="component" value="Unassembled WGS sequence"/>
</dbReference>
<dbReference type="GO" id="GO:0005743">
    <property type="term" value="C:mitochondrial inner membrane"/>
    <property type="evidence" value="ECO:0007669"/>
    <property type="project" value="UniProtKB-SubCell"/>
</dbReference>
<name>A0A4P9ZF96_9ASCO</name>
<comment type="function">
    <text evidence="9">Involved in the assembly of the cytochrome c oxidase complex.</text>
</comment>
<evidence type="ECO:0000256" key="4">
    <source>
        <dbReference type="ARBA" id="ARBA00022692"/>
    </source>
</evidence>
<protein>
    <recommendedName>
        <fullName evidence="3 9">Cytochrome c oxidase assembly protein COX20, mitochondrial</fullName>
    </recommendedName>
</protein>
<dbReference type="PIRSF" id="PIRSF007871">
    <property type="entry name" value="Cox20"/>
    <property type="match status" value="1"/>
</dbReference>
<evidence type="ECO:0000256" key="5">
    <source>
        <dbReference type="ARBA" id="ARBA00022792"/>
    </source>
</evidence>
<dbReference type="OrthoDB" id="14603at2759"/>
<evidence type="ECO:0000256" key="2">
    <source>
        <dbReference type="ARBA" id="ARBA00009575"/>
    </source>
</evidence>
<keyword evidence="8 9" id="KW-0472">Membrane</keyword>
<keyword evidence="6" id="KW-1133">Transmembrane helix</keyword>
<dbReference type="PANTHER" id="PTHR31586">
    <property type="entry name" value="CYTOCHROME C OXIDASE PROTEIN 20"/>
    <property type="match status" value="1"/>
</dbReference>
<keyword evidence="4" id="KW-0812">Transmembrane</keyword>
<evidence type="ECO:0000256" key="8">
    <source>
        <dbReference type="ARBA" id="ARBA00023136"/>
    </source>
</evidence>
<dbReference type="InterPro" id="IPR022533">
    <property type="entry name" value="Cox20"/>
</dbReference>
<dbReference type="Pfam" id="PF12597">
    <property type="entry name" value="Cox20"/>
    <property type="match status" value="1"/>
</dbReference>
<evidence type="ECO:0000256" key="10">
    <source>
        <dbReference type="SAM" id="MobiDB-lite"/>
    </source>
</evidence>